<evidence type="ECO:0000313" key="2">
    <source>
        <dbReference type="EMBL" id="KAJ1138810.1"/>
    </source>
</evidence>
<feature type="compositionally biased region" description="Acidic residues" evidence="1">
    <location>
        <begin position="122"/>
        <end position="134"/>
    </location>
</feature>
<feature type="compositionally biased region" description="Basic and acidic residues" evidence="1">
    <location>
        <begin position="29"/>
        <end position="46"/>
    </location>
</feature>
<protein>
    <submittedName>
        <fullName evidence="2">Uncharacterized protein</fullName>
    </submittedName>
</protein>
<feature type="compositionally biased region" description="Low complexity" evidence="1">
    <location>
        <begin position="49"/>
        <end position="58"/>
    </location>
</feature>
<comment type="caution">
    <text evidence="2">The sequence shown here is derived from an EMBL/GenBank/DDBJ whole genome shotgun (WGS) entry which is preliminary data.</text>
</comment>
<feature type="region of interest" description="Disordered" evidence="1">
    <location>
        <begin position="79"/>
        <end position="173"/>
    </location>
</feature>
<feature type="region of interest" description="Disordered" evidence="1">
    <location>
        <begin position="29"/>
        <end position="67"/>
    </location>
</feature>
<dbReference type="EMBL" id="JANPWB010000010">
    <property type="protein sequence ID" value="KAJ1138810.1"/>
    <property type="molecule type" value="Genomic_DNA"/>
</dbReference>
<feature type="compositionally biased region" description="Basic and acidic residues" evidence="1">
    <location>
        <begin position="79"/>
        <end position="91"/>
    </location>
</feature>
<dbReference type="Proteomes" id="UP001066276">
    <property type="component" value="Chromosome 6"/>
</dbReference>
<sequence>MYTTLNTNCRQYGKMYAVIWKKPRIPKKDTMTKSRPWEGVCSREVDSPTTSGTESGTEYRSADACKHEKKDIRNPVIRIPEHIPERSREEEPIAEAGNPDIRVPERFKSEDGLPVRRALETGDAEDEDEQGDTENGDKTREQDGGRAPVEVQTGTGLGDATVGQEGPKERECRHVPGGTWLSQLVRRQMFLVAILECLISKEDMEKSKRPLLIDKVWTVIYLATEFMKADQRTRVFSRHIKVFISVNKKMAPRTD</sequence>
<organism evidence="2 3">
    <name type="scientific">Pleurodeles waltl</name>
    <name type="common">Iberian ribbed newt</name>
    <dbReference type="NCBI Taxonomy" id="8319"/>
    <lineage>
        <taxon>Eukaryota</taxon>
        <taxon>Metazoa</taxon>
        <taxon>Chordata</taxon>
        <taxon>Craniata</taxon>
        <taxon>Vertebrata</taxon>
        <taxon>Euteleostomi</taxon>
        <taxon>Amphibia</taxon>
        <taxon>Batrachia</taxon>
        <taxon>Caudata</taxon>
        <taxon>Salamandroidea</taxon>
        <taxon>Salamandridae</taxon>
        <taxon>Pleurodelinae</taxon>
        <taxon>Pleurodeles</taxon>
    </lineage>
</organism>
<proteinExistence type="predicted"/>
<feature type="compositionally biased region" description="Basic and acidic residues" evidence="1">
    <location>
        <begin position="102"/>
        <end position="120"/>
    </location>
</feature>
<reference evidence="2" key="1">
    <citation type="journal article" date="2022" name="bioRxiv">
        <title>Sequencing and chromosome-scale assembly of the giantPleurodeles waltlgenome.</title>
        <authorList>
            <person name="Brown T."/>
            <person name="Elewa A."/>
            <person name="Iarovenko S."/>
            <person name="Subramanian E."/>
            <person name="Araus A.J."/>
            <person name="Petzold A."/>
            <person name="Susuki M."/>
            <person name="Suzuki K.-i.T."/>
            <person name="Hayashi T."/>
            <person name="Toyoda A."/>
            <person name="Oliveira C."/>
            <person name="Osipova E."/>
            <person name="Leigh N.D."/>
            <person name="Simon A."/>
            <person name="Yun M.H."/>
        </authorList>
    </citation>
    <scope>NUCLEOTIDE SEQUENCE</scope>
    <source>
        <strain evidence="2">20211129_DDA</strain>
        <tissue evidence="2">Liver</tissue>
    </source>
</reference>
<dbReference type="AlphaFoldDB" id="A0AAV7QFA5"/>
<evidence type="ECO:0000256" key="1">
    <source>
        <dbReference type="SAM" id="MobiDB-lite"/>
    </source>
</evidence>
<evidence type="ECO:0000313" key="3">
    <source>
        <dbReference type="Proteomes" id="UP001066276"/>
    </source>
</evidence>
<feature type="compositionally biased region" description="Basic and acidic residues" evidence="1">
    <location>
        <begin position="135"/>
        <end position="144"/>
    </location>
</feature>
<name>A0AAV7QFA5_PLEWA</name>
<accession>A0AAV7QFA5</accession>
<gene>
    <name evidence="2" type="ORF">NDU88_005191</name>
</gene>
<keyword evidence="3" id="KW-1185">Reference proteome</keyword>